<proteinExistence type="inferred from homology"/>
<comment type="pathway">
    <text evidence="3">Protein modification; protein ubiquitination.</text>
</comment>
<dbReference type="GO" id="GO:0042802">
    <property type="term" value="F:identical protein binding"/>
    <property type="evidence" value="ECO:0007669"/>
    <property type="project" value="EnsemblFungi"/>
</dbReference>
<evidence type="ECO:0000256" key="16">
    <source>
        <dbReference type="SAM" id="MobiDB-lite"/>
    </source>
</evidence>
<evidence type="ECO:0000256" key="9">
    <source>
        <dbReference type="ARBA" id="ARBA00022771"/>
    </source>
</evidence>
<name>G0VDZ2_NAUCA</name>
<dbReference type="STRING" id="1064592.G0VDZ2"/>
<evidence type="ECO:0000256" key="10">
    <source>
        <dbReference type="ARBA" id="ARBA00022786"/>
    </source>
</evidence>
<protein>
    <recommendedName>
        <fullName evidence="5">RING-type E3 ubiquitin transferase</fullName>
        <ecNumber evidence="5">2.3.2.27</ecNumber>
    </recommendedName>
</protein>
<feature type="compositionally biased region" description="Low complexity" evidence="16">
    <location>
        <begin position="429"/>
        <end position="444"/>
    </location>
</feature>
<evidence type="ECO:0000256" key="7">
    <source>
        <dbReference type="ARBA" id="ARBA00022692"/>
    </source>
</evidence>
<dbReference type="CDD" id="cd16479">
    <property type="entry name" value="RING-H2_synoviolin"/>
    <property type="match status" value="1"/>
</dbReference>
<evidence type="ECO:0000256" key="14">
    <source>
        <dbReference type="ARBA" id="ARBA00023136"/>
    </source>
</evidence>
<dbReference type="GO" id="GO:0000838">
    <property type="term" value="C:Hrd1p ubiquitin ligase ERAD-M complex"/>
    <property type="evidence" value="ECO:0007669"/>
    <property type="project" value="EnsemblFungi"/>
</dbReference>
<dbReference type="eggNOG" id="KOG0802">
    <property type="taxonomic scope" value="Eukaryota"/>
</dbReference>
<dbReference type="AlphaFoldDB" id="G0VDZ2"/>
<reference evidence="19 20" key="1">
    <citation type="journal article" date="2011" name="Proc. Natl. Acad. Sci. U.S.A.">
        <title>Evolutionary erosion of yeast sex chromosomes by mating-type switching accidents.</title>
        <authorList>
            <person name="Gordon J.L."/>
            <person name="Armisen D."/>
            <person name="Proux-Wera E."/>
            <person name="Oheigeartaigh S.S."/>
            <person name="Byrne K.P."/>
            <person name="Wolfe K.H."/>
        </authorList>
    </citation>
    <scope>NUCLEOTIDE SEQUENCE [LARGE SCALE GENOMIC DNA]</scope>
    <source>
        <strain evidence="20">ATCC 76901 / BCRC 22586 / CBS 4309 / NBRC 1992 / NRRL Y-12630</strain>
    </source>
</reference>
<evidence type="ECO:0000256" key="8">
    <source>
        <dbReference type="ARBA" id="ARBA00022723"/>
    </source>
</evidence>
<dbReference type="RefSeq" id="XP_003676144.1">
    <property type="nucleotide sequence ID" value="XM_003676096.1"/>
</dbReference>
<keyword evidence="10" id="KW-0833">Ubl conjugation pathway</keyword>
<dbReference type="InterPro" id="IPR001841">
    <property type="entry name" value="Znf_RING"/>
</dbReference>
<dbReference type="UniPathway" id="UPA00143"/>
<dbReference type="GO" id="GO:0061630">
    <property type="term" value="F:ubiquitin protein ligase activity"/>
    <property type="evidence" value="ECO:0007669"/>
    <property type="project" value="UniProtKB-EC"/>
</dbReference>
<evidence type="ECO:0000256" key="1">
    <source>
        <dbReference type="ARBA" id="ARBA00000900"/>
    </source>
</evidence>
<evidence type="ECO:0000256" key="11">
    <source>
        <dbReference type="ARBA" id="ARBA00022824"/>
    </source>
</evidence>
<comment type="subcellular location">
    <subcellularLocation>
        <location evidence="2">Endoplasmic reticulum membrane</location>
        <topology evidence="2">Multi-pass membrane protein</topology>
    </subcellularLocation>
</comment>
<comment type="catalytic activity">
    <reaction evidence="1">
        <text>S-ubiquitinyl-[E2 ubiquitin-conjugating enzyme]-L-cysteine + [acceptor protein]-L-lysine = [E2 ubiquitin-conjugating enzyme]-L-cysteine + N(6)-ubiquitinyl-[acceptor protein]-L-lysine.</text>
        <dbReference type="EC" id="2.3.2.27"/>
    </reaction>
</comment>
<dbReference type="InterPro" id="IPR013083">
    <property type="entry name" value="Znf_RING/FYVE/PHD"/>
</dbReference>
<dbReference type="GO" id="GO:0043161">
    <property type="term" value="P:proteasome-mediated ubiquitin-dependent protein catabolic process"/>
    <property type="evidence" value="ECO:0007669"/>
    <property type="project" value="TreeGrafter"/>
</dbReference>
<evidence type="ECO:0000256" key="2">
    <source>
        <dbReference type="ARBA" id="ARBA00004477"/>
    </source>
</evidence>
<feature type="transmembrane region" description="Helical" evidence="17">
    <location>
        <begin position="148"/>
        <end position="171"/>
    </location>
</feature>
<dbReference type="SMART" id="SM00184">
    <property type="entry name" value="RING"/>
    <property type="match status" value="1"/>
</dbReference>
<feature type="transmembrane region" description="Helical" evidence="17">
    <location>
        <begin position="81"/>
        <end position="99"/>
    </location>
</feature>
<keyword evidence="6" id="KW-0808">Transferase</keyword>
<evidence type="ECO:0000256" key="5">
    <source>
        <dbReference type="ARBA" id="ARBA00012483"/>
    </source>
</evidence>
<dbReference type="EC" id="2.3.2.27" evidence="5"/>
<dbReference type="Pfam" id="PF25563">
    <property type="entry name" value="TPR_SYVN1_N"/>
    <property type="match status" value="2"/>
</dbReference>
<feature type="transmembrane region" description="Helical" evidence="17">
    <location>
        <begin position="9"/>
        <end position="29"/>
    </location>
</feature>
<dbReference type="EMBL" id="HE576755">
    <property type="protein sequence ID" value="CCC69782.1"/>
    <property type="molecule type" value="Genomic_DNA"/>
</dbReference>
<gene>
    <name evidence="19" type="primary">NCAS0D02010</name>
    <name evidence="19" type="ordered locus">NCAS_0D02010</name>
</gene>
<dbReference type="Proteomes" id="UP000001640">
    <property type="component" value="Chromosome 4"/>
</dbReference>
<evidence type="ECO:0000256" key="3">
    <source>
        <dbReference type="ARBA" id="ARBA00004906"/>
    </source>
</evidence>
<keyword evidence="14 17" id="KW-0472">Membrane</keyword>
<dbReference type="GO" id="GO:0070936">
    <property type="term" value="P:protein K48-linked ubiquitination"/>
    <property type="evidence" value="ECO:0007669"/>
    <property type="project" value="EnsemblFungi"/>
</dbReference>
<dbReference type="KEGG" id="ncs:NCAS_0D02010"/>
<feature type="transmembrane region" description="Helical" evidence="17">
    <location>
        <begin position="49"/>
        <end position="69"/>
    </location>
</feature>
<dbReference type="PANTHER" id="PTHR22763">
    <property type="entry name" value="RING ZINC FINGER PROTEIN"/>
    <property type="match status" value="1"/>
</dbReference>
<feature type="transmembrane region" description="Helical" evidence="17">
    <location>
        <begin position="105"/>
        <end position="124"/>
    </location>
</feature>
<dbReference type="HOGENOM" id="CLU_026577_0_0_1"/>
<evidence type="ECO:0000256" key="6">
    <source>
        <dbReference type="ARBA" id="ARBA00022679"/>
    </source>
</evidence>
<dbReference type="PROSITE" id="PS51257">
    <property type="entry name" value="PROKAR_LIPOPROTEIN"/>
    <property type="match status" value="1"/>
</dbReference>
<evidence type="ECO:0000256" key="13">
    <source>
        <dbReference type="ARBA" id="ARBA00022989"/>
    </source>
</evidence>
<dbReference type="PROSITE" id="PS50089">
    <property type="entry name" value="ZF_RING_2"/>
    <property type="match status" value="1"/>
</dbReference>
<feature type="region of interest" description="Disordered" evidence="16">
    <location>
        <begin position="429"/>
        <end position="449"/>
    </location>
</feature>
<dbReference type="InParanoid" id="G0VDZ2"/>
<reference key="2">
    <citation type="submission" date="2011-08" db="EMBL/GenBank/DDBJ databases">
        <title>Genome sequence of Naumovozyma castellii.</title>
        <authorList>
            <person name="Gordon J.L."/>
            <person name="Armisen D."/>
            <person name="Proux-Wera E."/>
            <person name="OhEigeartaigh S.S."/>
            <person name="Byrne K.P."/>
            <person name="Wolfe K.H."/>
        </authorList>
    </citation>
    <scope>NUCLEOTIDE SEQUENCE</scope>
    <source>
        <strain>Type strain:CBS 4309</strain>
    </source>
</reference>
<dbReference type="GO" id="GO:0030968">
    <property type="term" value="P:endoplasmic reticulum unfolded protein response"/>
    <property type="evidence" value="ECO:0007669"/>
    <property type="project" value="EnsemblFungi"/>
</dbReference>
<dbReference type="InterPro" id="IPR058051">
    <property type="entry name" value="Znf_RING_synoviolin"/>
</dbReference>
<keyword evidence="12" id="KW-0862">Zinc</keyword>
<evidence type="ECO:0000259" key="18">
    <source>
        <dbReference type="PROSITE" id="PS50089"/>
    </source>
</evidence>
<evidence type="ECO:0000256" key="4">
    <source>
        <dbReference type="ARBA" id="ARBA00010089"/>
    </source>
</evidence>
<dbReference type="OMA" id="SDNLCII"/>
<organism evidence="19 20">
    <name type="scientific">Naumovozyma castellii</name>
    <name type="common">Yeast</name>
    <name type="synonym">Saccharomyces castellii</name>
    <dbReference type="NCBI Taxonomy" id="27288"/>
    <lineage>
        <taxon>Eukaryota</taxon>
        <taxon>Fungi</taxon>
        <taxon>Dikarya</taxon>
        <taxon>Ascomycota</taxon>
        <taxon>Saccharomycotina</taxon>
        <taxon>Saccharomycetes</taxon>
        <taxon>Saccharomycetales</taxon>
        <taxon>Saccharomycetaceae</taxon>
        <taxon>Naumovozyma</taxon>
    </lineage>
</organism>
<dbReference type="PANTHER" id="PTHR22763:SF184">
    <property type="entry name" value="E3 UBIQUITIN-PROTEIN LIGASE SYNOVIOLIN"/>
    <property type="match status" value="1"/>
</dbReference>
<evidence type="ECO:0000313" key="19">
    <source>
        <dbReference type="EMBL" id="CCC69782.1"/>
    </source>
</evidence>
<dbReference type="GO" id="GO:0000839">
    <property type="term" value="C:Hrd1p ubiquitin ligase ERAD-L complex"/>
    <property type="evidence" value="ECO:0007669"/>
    <property type="project" value="EnsemblFungi"/>
</dbReference>
<dbReference type="GeneID" id="96903389"/>
<keyword evidence="8" id="KW-0479">Metal-binding</keyword>
<accession>G0VDZ2</accession>
<feature type="domain" description="RING-type" evidence="18">
    <location>
        <begin position="353"/>
        <end position="398"/>
    </location>
</feature>
<sequence length="510" mass="59077">MLQTRRSQLIAFTAIIYVLTISCIINSAIKSTSFLHLSLKLNQGFNVMIITIFILLNALLLWKFLNFLLFKELRLIEQEHIMERLPFTIINFIFISTMFNEKFFITMAFYGFILLYMKIFYWILKDRLEFLIQSNTNYSVSRFIFSKFYLNLIILSTINLQLIKTCIPLNYEFLKKLYLNSTSILQSLINYSSPSSTHASNFNLGVNPIYLMLAMEFAILLINFINLFLHSILSLYEIYKSNQYDQLNAIIEDIEDENDDDDDTPADFNGLENKFIYEKIIDLFTRSLMTMIHISLALPLNLPMIVLKDIIWDLISLYQNCKILFQILKNNKNLDSKLPDMIPEDLQDSDNVCIVCMDDLLSEEHKKKKAKRLPCGHFLHLSCLKNWMERSQTCPICRLPVFDESGNVKESERPATAADADVDVDVAAAQPPSTSSSPSIPHSPIQETLEPEEASIDNNTWYSFPITHINKDKSVISFELRDDKESSETVQLIRETKTENVIIPDDHIHT</sequence>
<evidence type="ECO:0000256" key="17">
    <source>
        <dbReference type="SAM" id="Phobius"/>
    </source>
</evidence>
<dbReference type="Pfam" id="PF13639">
    <property type="entry name" value="zf-RING_2"/>
    <property type="match status" value="1"/>
</dbReference>
<keyword evidence="11" id="KW-0256">Endoplasmic reticulum</keyword>
<dbReference type="GO" id="GO:0051865">
    <property type="term" value="P:protein autoubiquitination"/>
    <property type="evidence" value="ECO:0007669"/>
    <property type="project" value="EnsemblFungi"/>
</dbReference>
<evidence type="ECO:0000313" key="20">
    <source>
        <dbReference type="Proteomes" id="UP000001640"/>
    </source>
</evidence>
<keyword evidence="20" id="KW-1185">Reference proteome</keyword>
<dbReference type="FunCoup" id="G0VDZ2">
    <property type="interactions" value="274"/>
</dbReference>
<keyword evidence="13 17" id="KW-1133">Transmembrane helix</keyword>
<comment type="similarity">
    <text evidence="4">Belongs to the HRD1 family.</text>
</comment>
<evidence type="ECO:0000256" key="12">
    <source>
        <dbReference type="ARBA" id="ARBA00022833"/>
    </source>
</evidence>
<dbReference type="InterPro" id="IPR050731">
    <property type="entry name" value="HRD1_E3_ubiq-ligases"/>
</dbReference>
<dbReference type="OrthoDB" id="7759664at2759"/>
<dbReference type="InterPro" id="IPR057992">
    <property type="entry name" value="TPR_SYVN1_N"/>
</dbReference>
<keyword evidence="7 17" id="KW-0812">Transmembrane</keyword>
<evidence type="ECO:0000256" key="15">
    <source>
        <dbReference type="PROSITE-ProRule" id="PRU00175"/>
    </source>
</evidence>
<dbReference type="GO" id="GO:0008270">
    <property type="term" value="F:zinc ion binding"/>
    <property type="evidence" value="ECO:0007669"/>
    <property type="project" value="UniProtKB-KW"/>
</dbReference>
<dbReference type="SUPFAM" id="SSF57850">
    <property type="entry name" value="RING/U-box"/>
    <property type="match status" value="1"/>
</dbReference>
<dbReference type="Gene3D" id="3.30.40.10">
    <property type="entry name" value="Zinc/RING finger domain, C3HC4 (zinc finger)"/>
    <property type="match status" value="1"/>
</dbReference>
<dbReference type="GO" id="GO:0030970">
    <property type="term" value="P:retrograde protein transport, ER to cytosol"/>
    <property type="evidence" value="ECO:0007669"/>
    <property type="project" value="EnsemblFungi"/>
</dbReference>
<dbReference type="GO" id="GO:0031505">
    <property type="term" value="P:fungal-type cell wall organization"/>
    <property type="evidence" value="ECO:0007669"/>
    <property type="project" value="EnsemblFungi"/>
</dbReference>
<keyword evidence="9 15" id="KW-0863">Zinc-finger</keyword>
<feature type="transmembrane region" description="Helical" evidence="17">
    <location>
        <begin position="209"/>
        <end position="229"/>
    </location>
</feature>